<evidence type="ECO:0000256" key="1">
    <source>
        <dbReference type="SAM" id="SignalP"/>
    </source>
</evidence>
<proteinExistence type="predicted"/>
<dbReference type="EMBL" id="FXTB01000005">
    <property type="protein sequence ID" value="SMO70780.1"/>
    <property type="molecule type" value="Genomic_DNA"/>
</dbReference>
<dbReference type="OrthoDB" id="3521766at2"/>
<evidence type="ECO:0008006" key="4">
    <source>
        <dbReference type="Google" id="ProtNLM"/>
    </source>
</evidence>
<dbReference type="InterPro" id="IPR001969">
    <property type="entry name" value="Aspartic_peptidase_AS"/>
</dbReference>
<evidence type="ECO:0000313" key="3">
    <source>
        <dbReference type="Proteomes" id="UP000319040"/>
    </source>
</evidence>
<gene>
    <name evidence="2" type="ORF">SAMN06265379_105168</name>
</gene>
<dbReference type="GO" id="GO:0004190">
    <property type="term" value="F:aspartic-type endopeptidase activity"/>
    <property type="evidence" value="ECO:0007669"/>
    <property type="project" value="InterPro"/>
</dbReference>
<dbReference type="SUPFAM" id="SSF50630">
    <property type="entry name" value="Acid proteases"/>
    <property type="match status" value="1"/>
</dbReference>
<feature type="chain" id="PRO_5022130259" description="Aspartyl protease" evidence="1">
    <location>
        <begin position="25"/>
        <end position="492"/>
    </location>
</feature>
<sequence>MKNTKRKKNLAFLLLTAISTFCLLSCSEQELSIEFPKEQQVVEIPFHYCISGNMITKAVILEDTLSLIIDTGASMSIVPTNNSLLGANTTTTAADSKGITRKLPTTKVKHIEWGGVIIKNLTCAMLDSLNFNADGIIGGDLLRNFCVKIDNVRKKIMLAKSSGAFEPEGECIPFDLQYNCIYFAETLAGKKDTFLFDSGYSGEINIGTPSAHLEDKVKDDNQIWIDGSIGLFSTKSNPLKDSVVCVLANFSLGDKKIAHTIVAYNNGVNYNLIGTVFIRRFASITIDYPASIIWFTFPDDIDFVKFSGKRVKDVPAAYLNLFYKRINSLGMQLNKSVPFTIHALQYRQAYENIQAGDTLVGIDNMLFNEATMDKIIETDSRTKFYVEEDTIRQKAEVLNTFSRGNKAILHFLKHGKIESVSAVRDTQMSPLPALAYGFSSDDFKYGFSAIRFDLKNLWMGIPWSTLMGKEQTVTFYKNGKEQTVSNIPPEDE</sequence>
<dbReference type="AlphaFoldDB" id="A0A521DIP1"/>
<keyword evidence="1" id="KW-0732">Signal</keyword>
<name>A0A521DIP1_SACCC</name>
<evidence type="ECO:0000313" key="2">
    <source>
        <dbReference type="EMBL" id="SMO70780.1"/>
    </source>
</evidence>
<reference evidence="2 3" key="1">
    <citation type="submission" date="2017-05" db="EMBL/GenBank/DDBJ databases">
        <authorList>
            <person name="Varghese N."/>
            <person name="Submissions S."/>
        </authorList>
    </citation>
    <scope>NUCLEOTIDE SEQUENCE [LARGE SCALE GENOMIC DNA]</scope>
    <source>
        <strain evidence="2 3">DSM 27040</strain>
    </source>
</reference>
<dbReference type="Proteomes" id="UP000319040">
    <property type="component" value="Unassembled WGS sequence"/>
</dbReference>
<dbReference type="GO" id="GO:0006508">
    <property type="term" value="P:proteolysis"/>
    <property type="evidence" value="ECO:0007669"/>
    <property type="project" value="InterPro"/>
</dbReference>
<feature type="signal peptide" evidence="1">
    <location>
        <begin position="1"/>
        <end position="24"/>
    </location>
</feature>
<dbReference type="RefSeq" id="WP_142533618.1">
    <property type="nucleotide sequence ID" value="NZ_FXTB01000005.1"/>
</dbReference>
<dbReference type="Gene3D" id="2.40.70.10">
    <property type="entry name" value="Acid Proteases"/>
    <property type="match status" value="1"/>
</dbReference>
<organism evidence="2 3">
    <name type="scientific">Saccharicrinis carchari</name>
    <dbReference type="NCBI Taxonomy" id="1168039"/>
    <lineage>
        <taxon>Bacteria</taxon>
        <taxon>Pseudomonadati</taxon>
        <taxon>Bacteroidota</taxon>
        <taxon>Bacteroidia</taxon>
        <taxon>Marinilabiliales</taxon>
        <taxon>Marinilabiliaceae</taxon>
        <taxon>Saccharicrinis</taxon>
    </lineage>
</organism>
<dbReference type="PROSITE" id="PS00141">
    <property type="entry name" value="ASP_PROTEASE"/>
    <property type="match status" value="1"/>
</dbReference>
<protein>
    <recommendedName>
        <fullName evidence="4">Aspartyl protease</fullName>
    </recommendedName>
</protein>
<keyword evidence="3" id="KW-1185">Reference proteome</keyword>
<accession>A0A521DIP1</accession>
<dbReference type="InterPro" id="IPR021109">
    <property type="entry name" value="Peptidase_aspartic_dom_sf"/>
</dbReference>